<name>A0A3B3HWB9_ORYLA</name>
<feature type="domain" description="Coenzyme PQQ synthesis protein F-like C-terminal lobe" evidence="12">
    <location>
        <begin position="822"/>
        <end position="922"/>
    </location>
</feature>
<keyword evidence="6" id="KW-0482">Metalloprotease</keyword>
<feature type="domain" description="Peptidase M16 N-terminal" evidence="9">
    <location>
        <begin position="138"/>
        <end position="272"/>
    </location>
</feature>
<evidence type="ECO:0000256" key="4">
    <source>
        <dbReference type="ARBA" id="ARBA00022801"/>
    </source>
</evidence>
<feature type="region of interest" description="Disordered" evidence="8">
    <location>
        <begin position="48"/>
        <end position="102"/>
    </location>
</feature>
<reference evidence="13" key="2">
    <citation type="submission" date="2025-08" db="UniProtKB">
        <authorList>
            <consortium name="Ensembl"/>
        </authorList>
    </citation>
    <scope>IDENTIFICATION</scope>
    <source>
        <strain evidence="13">Hd-rR</strain>
    </source>
</reference>
<dbReference type="InterPro" id="IPR007863">
    <property type="entry name" value="Peptidase_M16_C"/>
</dbReference>
<keyword evidence="2" id="KW-0645">Protease</keyword>
<evidence type="ECO:0000259" key="12">
    <source>
        <dbReference type="Pfam" id="PF22456"/>
    </source>
</evidence>
<dbReference type="InterPro" id="IPR011249">
    <property type="entry name" value="Metalloenz_LuxS/M16"/>
</dbReference>
<dbReference type="InterPro" id="IPR054734">
    <property type="entry name" value="PqqF-like_C_4"/>
</dbReference>
<reference evidence="13" key="3">
    <citation type="submission" date="2025-09" db="UniProtKB">
        <authorList>
            <consortium name="Ensembl"/>
        </authorList>
    </citation>
    <scope>IDENTIFICATION</scope>
    <source>
        <strain evidence="13">Hd-rR</strain>
    </source>
</reference>
<evidence type="ECO:0000256" key="7">
    <source>
        <dbReference type="RuleBase" id="RU004447"/>
    </source>
</evidence>
<evidence type="ECO:0000256" key="3">
    <source>
        <dbReference type="ARBA" id="ARBA00022723"/>
    </source>
</evidence>
<dbReference type="Gene3D" id="3.30.830.10">
    <property type="entry name" value="Metalloenzyme, LuxS/M16 peptidase-like"/>
    <property type="match status" value="4"/>
</dbReference>
<dbReference type="PANTHER" id="PTHR43690">
    <property type="entry name" value="NARDILYSIN"/>
    <property type="match status" value="1"/>
</dbReference>
<keyword evidence="3" id="KW-0479">Metal-binding</keyword>
<dbReference type="GeneTree" id="ENSGT00940000155026"/>
<dbReference type="SUPFAM" id="SSF63411">
    <property type="entry name" value="LuxS/MPP-like metallohydrolase"/>
    <property type="match status" value="4"/>
</dbReference>
<dbReference type="Pfam" id="PF05193">
    <property type="entry name" value="Peptidase_M16_C"/>
    <property type="match status" value="1"/>
</dbReference>
<evidence type="ECO:0000259" key="11">
    <source>
        <dbReference type="Pfam" id="PF16187"/>
    </source>
</evidence>
<dbReference type="Bgee" id="ENSORLG00000014051">
    <property type="expression patterns" value="Expressed in bone element and 14 other cell types or tissues"/>
</dbReference>
<dbReference type="GO" id="GO:0004222">
    <property type="term" value="F:metalloendopeptidase activity"/>
    <property type="evidence" value="ECO:0007669"/>
    <property type="project" value="InterPro"/>
</dbReference>
<dbReference type="Pfam" id="PF22456">
    <property type="entry name" value="PqqF-like_C_4"/>
    <property type="match status" value="1"/>
</dbReference>
<dbReference type="GO" id="GO:0005737">
    <property type="term" value="C:cytoplasm"/>
    <property type="evidence" value="ECO:0007669"/>
    <property type="project" value="UniProtKB-ARBA"/>
</dbReference>
<dbReference type="Proteomes" id="UP000001038">
    <property type="component" value="Chromosome 22"/>
</dbReference>
<dbReference type="Ensembl" id="ENSORLT00000044275.1">
    <property type="protein sequence ID" value="ENSORLP00000036129.1"/>
    <property type="gene ID" value="ENSORLG00000014051.2"/>
</dbReference>
<feature type="region of interest" description="Disordered" evidence="8">
    <location>
        <begin position="976"/>
        <end position="999"/>
    </location>
</feature>
<evidence type="ECO:0000256" key="6">
    <source>
        <dbReference type="ARBA" id="ARBA00023049"/>
    </source>
</evidence>
<dbReference type="PANTHER" id="PTHR43690:SF18">
    <property type="entry name" value="INSULIN-DEGRADING ENZYME-RELATED"/>
    <property type="match status" value="1"/>
</dbReference>
<keyword evidence="4" id="KW-0378">Hydrolase</keyword>
<evidence type="ECO:0000256" key="1">
    <source>
        <dbReference type="ARBA" id="ARBA00007261"/>
    </source>
</evidence>
<comment type="similarity">
    <text evidence="1 7">Belongs to the peptidase M16 family.</text>
</comment>
<keyword evidence="5" id="KW-0862">Zinc</keyword>
<gene>
    <name evidence="13" type="primary">NRDC</name>
    <name evidence="13" type="synonym">nrd1a</name>
</gene>
<evidence type="ECO:0000259" key="10">
    <source>
        <dbReference type="Pfam" id="PF05193"/>
    </source>
</evidence>
<feature type="domain" description="Peptidase M16 C-terminal" evidence="10">
    <location>
        <begin position="331"/>
        <end position="436"/>
    </location>
</feature>
<dbReference type="InterPro" id="IPR011765">
    <property type="entry name" value="Pept_M16_N"/>
</dbReference>
<evidence type="ECO:0000259" key="9">
    <source>
        <dbReference type="Pfam" id="PF00675"/>
    </source>
</evidence>
<dbReference type="Pfam" id="PF16187">
    <property type="entry name" value="Peptidase_M16_M"/>
    <property type="match status" value="1"/>
</dbReference>
<evidence type="ECO:0000256" key="5">
    <source>
        <dbReference type="ARBA" id="ARBA00022833"/>
    </source>
</evidence>
<dbReference type="InterPro" id="IPR050626">
    <property type="entry name" value="Peptidase_M16"/>
</dbReference>
<protein>
    <submittedName>
        <fullName evidence="13">Nardilysin convertase</fullName>
    </submittedName>
</protein>
<dbReference type="Pfam" id="PF00675">
    <property type="entry name" value="Peptidase_M16"/>
    <property type="match status" value="1"/>
</dbReference>
<accession>A0A3B3HWB9</accession>
<organism evidence="13 14">
    <name type="scientific">Oryzias latipes</name>
    <name type="common">Japanese rice fish</name>
    <name type="synonym">Japanese killifish</name>
    <dbReference type="NCBI Taxonomy" id="8090"/>
    <lineage>
        <taxon>Eukaryota</taxon>
        <taxon>Metazoa</taxon>
        <taxon>Chordata</taxon>
        <taxon>Craniata</taxon>
        <taxon>Vertebrata</taxon>
        <taxon>Euteleostomi</taxon>
        <taxon>Actinopterygii</taxon>
        <taxon>Neopterygii</taxon>
        <taxon>Teleostei</taxon>
        <taxon>Neoteleostei</taxon>
        <taxon>Acanthomorphata</taxon>
        <taxon>Ovalentaria</taxon>
        <taxon>Atherinomorphae</taxon>
        <taxon>Beloniformes</taxon>
        <taxon>Adrianichthyidae</taxon>
        <taxon>Oryziinae</taxon>
        <taxon>Oryzias</taxon>
    </lineage>
</organism>
<feature type="domain" description="Peptidase M16 middle/third" evidence="11">
    <location>
        <begin position="439"/>
        <end position="716"/>
    </location>
</feature>
<dbReference type="InterPro" id="IPR001431">
    <property type="entry name" value="Pept_M16_Zn_BS"/>
</dbReference>
<keyword evidence="14" id="KW-1185">Reference proteome</keyword>
<dbReference type="GO" id="GO:0046872">
    <property type="term" value="F:metal ion binding"/>
    <property type="evidence" value="ECO:0007669"/>
    <property type="project" value="UniProtKB-KW"/>
</dbReference>
<evidence type="ECO:0000313" key="13">
    <source>
        <dbReference type="Ensembl" id="ENSORLP00000036129.1"/>
    </source>
</evidence>
<proteinExistence type="inferred from homology"/>
<sequence>MHDSTVVSKRGTIKRTQSSTQSHGFLLTLFRYIVLENGLRALLISDFSGPAAPEDEDSDKEEEGEEEEDGDSGDETEDESEEEDGDQSDDEDEDGKKKRGNAEKQVMQVSCFDRLCQKAKHHLSHDDKNTIFILKYVNLKQKPTMLSAAALCVGVGSFSDPGDLPGLAHFLEHMVFMGSEKYPSENGFDAFLKKHGGSDNASTDCERTVFQFDVQRKNFKEALDRWAQFFICPLMIRDAIDREVEAVDSEYQLAKPSDSHRKEMLFGSLAKPGHPMGYIRGLFWWCIDPSLQEPKKKKINVYKRLRAFWKKYYSAHYMTLAVQSKVVPVGKVHALNITWALPPQEKHYRVKPLHYISWLIGHEGEGSILSLLRKKCWALALFGGNSETGFDQNTTYSIFSISITLTNEGFQNFYQATHLVFQYLRMLQKLGPQQRHSNKQIDPIEYVEDICENMQLFPKEDFLTGDQLMFEYNPEVITAALSHLTPEKANLMLLSPEHEGQCPLREKWFGTQYSVEDIKAEWMEKWTGDLELSSDLHLPAENKFIATDFTLKPSDCPDTEFPVRIAESSQGSLWYKKDNKFKIPKAYIRFHLISPVIQQSAKNVVLFDLLVNILSHNLAEPAYEAEVAQLEYKLLAGEHGLVIKVKGFNHKLPLLFHLIIDHLADFSASLDVFSMFKEQLKKTYFNILIKPEKLSKDVRLLILEHSRWSMVDKYQALSAGLKVEELMEFSRSFRAELFAEGLVQGNFSSAESAQFLQYVTEKLKFSKLTAEVPVMFRVVELPTKHHMCKVKSLNKGDANSEVTVYYQSGPKTLREHTLMELLVMHMEEPCFDFLRTKETLGYHVYPTCRNTSGVLGFSVTVETQATKFSTELVELKIEEFLVSFGEKLNALTEDAFKTQVTALVKLKECEDTHLGEEVDRNWSEVVTQQYVFDRLNREVDALKLMTRAQLISWFQEHRGQNCRKLSVHVVGFGVEENDEEGGGNTHGGDEKGDSTGGSTYGEVSQLNFVPVSPKMANATAIMDIPGFTEGLPLFPYHKILE</sequence>
<feature type="compositionally biased region" description="Acidic residues" evidence="8">
    <location>
        <begin position="53"/>
        <end position="93"/>
    </location>
</feature>
<evidence type="ECO:0000313" key="14">
    <source>
        <dbReference type="Proteomes" id="UP000001038"/>
    </source>
</evidence>
<dbReference type="AlphaFoldDB" id="A0A3B3HWB9"/>
<evidence type="ECO:0000256" key="8">
    <source>
        <dbReference type="SAM" id="MobiDB-lite"/>
    </source>
</evidence>
<evidence type="ECO:0000256" key="2">
    <source>
        <dbReference type="ARBA" id="ARBA00022670"/>
    </source>
</evidence>
<dbReference type="PROSITE" id="PS00143">
    <property type="entry name" value="INSULINASE"/>
    <property type="match status" value="1"/>
</dbReference>
<dbReference type="InterPro" id="IPR032632">
    <property type="entry name" value="Peptidase_M16_M"/>
</dbReference>
<reference evidence="13 14" key="1">
    <citation type="journal article" date="2007" name="Nature">
        <title>The medaka draft genome and insights into vertebrate genome evolution.</title>
        <authorList>
            <person name="Kasahara M."/>
            <person name="Naruse K."/>
            <person name="Sasaki S."/>
            <person name="Nakatani Y."/>
            <person name="Qu W."/>
            <person name="Ahsan B."/>
            <person name="Yamada T."/>
            <person name="Nagayasu Y."/>
            <person name="Doi K."/>
            <person name="Kasai Y."/>
            <person name="Jindo T."/>
            <person name="Kobayashi D."/>
            <person name="Shimada A."/>
            <person name="Toyoda A."/>
            <person name="Kuroki Y."/>
            <person name="Fujiyama A."/>
            <person name="Sasaki T."/>
            <person name="Shimizu A."/>
            <person name="Asakawa S."/>
            <person name="Shimizu N."/>
            <person name="Hashimoto S."/>
            <person name="Yang J."/>
            <person name="Lee Y."/>
            <person name="Matsushima K."/>
            <person name="Sugano S."/>
            <person name="Sakaizumi M."/>
            <person name="Narita T."/>
            <person name="Ohishi K."/>
            <person name="Haga S."/>
            <person name="Ohta F."/>
            <person name="Nomoto H."/>
            <person name="Nogata K."/>
            <person name="Morishita T."/>
            <person name="Endo T."/>
            <person name="Shin-I T."/>
            <person name="Takeda H."/>
            <person name="Morishita S."/>
            <person name="Kohara Y."/>
        </authorList>
    </citation>
    <scope>NUCLEOTIDE SEQUENCE [LARGE SCALE GENOMIC DNA]</scope>
    <source>
        <strain evidence="13 14">Hd-rR</strain>
    </source>
</reference>
<dbReference type="GO" id="GO:0006508">
    <property type="term" value="P:proteolysis"/>
    <property type="evidence" value="ECO:0007669"/>
    <property type="project" value="UniProtKB-KW"/>
</dbReference>